<evidence type="ECO:0000313" key="3">
    <source>
        <dbReference type="Proteomes" id="UP001454036"/>
    </source>
</evidence>
<name>A0AAV3S1Z4_LITER</name>
<protein>
    <recommendedName>
        <fullName evidence="1">AAA-type ATPase N-terminal domain-containing protein</fullName>
    </recommendedName>
</protein>
<proteinExistence type="predicted"/>
<evidence type="ECO:0000259" key="1">
    <source>
        <dbReference type="Pfam" id="PF14363"/>
    </source>
</evidence>
<feature type="domain" description="AAA-type ATPase N-terminal" evidence="1">
    <location>
        <begin position="33"/>
        <end position="118"/>
    </location>
</feature>
<organism evidence="2 3">
    <name type="scientific">Lithospermum erythrorhizon</name>
    <name type="common">Purple gromwell</name>
    <name type="synonym">Lithospermum officinale var. erythrorhizon</name>
    <dbReference type="NCBI Taxonomy" id="34254"/>
    <lineage>
        <taxon>Eukaryota</taxon>
        <taxon>Viridiplantae</taxon>
        <taxon>Streptophyta</taxon>
        <taxon>Embryophyta</taxon>
        <taxon>Tracheophyta</taxon>
        <taxon>Spermatophyta</taxon>
        <taxon>Magnoliopsida</taxon>
        <taxon>eudicotyledons</taxon>
        <taxon>Gunneridae</taxon>
        <taxon>Pentapetalae</taxon>
        <taxon>asterids</taxon>
        <taxon>lamiids</taxon>
        <taxon>Boraginales</taxon>
        <taxon>Boraginaceae</taxon>
        <taxon>Boraginoideae</taxon>
        <taxon>Lithospermeae</taxon>
        <taxon>Lithospermum</taxon>
    </lineage>
</organism>
<reference evidence="2 3" key="1">
    <citation type="submission" date="2024-01" db="EMBL/GenBank/DDBJ databases">
        <title>The complete chloroplast genome sequence of Lithospermum erythrorhizon: insights into the phylogenetic relationship among Boraginaceae species and the maternal lineages of purple gromwells.</title>
        <authorList>
            <person name="Okada T."/>
            <person name="Watanabe K."/>
        </authorList>
    </citation>
    <scope>NUCLEOTIDE SEQUENCE [LARGE SCALE GENOMIC DNA]</scope>
</reference>
<evidence type="ECO:0000313" key="2">
    <source>
        <dbReference type="EMBL" id="GAA0186692.1"/>
    </source>
</evidence>
<sequence length="133" mass="15481">MNSFYSPWGLKYSTMGSNFASVLFIFGTVSSFCPPEVKKFIAKAIIRIKAFLYPYIQISIHEFIGSNMKSHEAYSIIEAYLSETSAKTAKRLKAELVRKTNKFVFSMNEYEKVSDEFQWHQDLVDFRDIDFVE</sequence>
<accession>A0AAV3S1Z4</accession>
<comment type="caution">
    <text evidence="2">The sequence shown here is derived from an EMBL/GenBank/DDBJ whole genome shotgun (WGS) entry which is preliminary data.</text>
</comment>
<dbReference type="Proteomes" id="UP001454036">
    <property type="component" value="Unassembled WGS sequence"/>
</dbReference>
<dbReference type="InterPro" id="IPR025753">
    <property type="entry name" value="AAA_N_dom"/>
</dbReference>
<dbReference type="AlphaFoldDB" id="A0AAV3S1Z4"/>
<keyword evidence="3" id="KW-1185">Reference proteome</keyword>
<gene>
    <name evidence="2" type="ORF">LIER_33980</name>
</gene>
<dbReference type="Pfam" id="PF14363">
    <property type="entry name" value="AAA_assoc"/>
    <property type="match status" value="1"/>
</dbReference>
<dbReference type="EMBL" id="BAABME010013950">
    <property type="protein sequence ID" value="GAA0186692.1"/>
    <property type="molecule type" value="Genomic_DNA"/>
</dbReference>